<accession>A0A4R7UE69</accession>
<reference evidence="2 3" key="1">
    <citation type="submission" date="2019-03" db="EMBL/GenBank/DDBJ databases">
        <title>Genomic Encyclopedia of Archaeal and Bacterial Type Strains, Phase II (KMG-II): from individual species to whole genera.</title>
        <authorList>
            <person name="Goeker M."/>
        </authorList>
    </citation>
    <scope>NUCLEOTIDE SEQUENCE [LARGE SCALE GENOMIC DNA]</scope>
    <source>
        <strain evidence="2 3">ATCC 35214</strain>
    </source>
</reference>
<sequence length="75" mass="9070">MSQKHKDRFIQFRKEEIANAIAKSKLKLQKNNYFEEQKQLPWYKRRLYINIFFSSLSLIIIIGLLLIAFFIGKTF</sequence>
<dbReference type="EMBL" id="SOCN01000003">
    <property type="protein sequence ID" value="TDV23284.1"/>
    <property type="molecule type" value="Genomic_DNA"/>
</dbReference>
<dbReference type="AlphaFoldDB" id="A0A4R7UE69"/>
<feature type="transmembrane region" description="Helical" evidence="1">
    <location>
        <begin position="47"/>
        <end position="71"/>
    </location>
</feature>
<keyword evidence="1" id="KW-1133">Transmembrane helix</keyword>
<keyword evidence="3" id="KW-1185">Reference proteome</keyword>
<evidence type="ECO:0000313" key="2">
    <source>
        <dbReference type="EMBL" id="TDV23284.1"/>
    </source>
</evidence>
<dbReference type="RefSeq" id="WP_134111128.1">
    <property type="nucleotide sequence ID" value="NZ_SOCN01000003.1"/>
</dbReference>
<keyword evidence="1" id="KW-0812">Transmembrane</keyword>
<protein>
    <submittedName>
        <fullName evidence="2">Uncharacterized protein</fullName>
    </submittedName>
</protein>
<keyword evidence="1" id="KW-0472">Membrane</keyword>
<name>A0A4R7UE69_9BACT</name>
<evidence type="ECO:0000313" key="3">
    <source>
        <dbReference type="Proteomes" id="UP000295757"/>
    </source>
</evidence>
<organism evidence="2 3">
    <name type="scientific">Mycoplasmopsis mustelae</name>
    <dbReference type="NCBI Taxonomy" id="171289"/>
    <lineage>
        <taxon>Bacteria</taxon>
        <taxon>Bacillati</taxon>
        <taxon>Mycoplasmatota</taxon>
        <taxon>Mycoplasmoidales</taxon>
        <taxon>Metamycoplasmataceae</taxon>
        <taxon>Mycoplasmopsis</taxon>
    </lineage>
</organism>
<comment type="caution">
    <text evidence="2">The sequence shown here is derived from an EMBL/GenBank/DDBJ whole genome shotgun (WGS) entry which is preliminary data.</text>
</comment>
<proteinExistence type="predicted"/>
<dbReference type="Proteomes" id="UP000295757">
    <property type="component" value="Unassembled WGS sequence"/>
</dbReference>
<gene>
    <name evidence="2" type="ORF">BCF59_0630</name>
</gene>
<evidence type="ECO:0000256" key="1">
    <source>
        <dbReference type="SAM" id="Phobius"/>
    </source>
</evidence>